<evidence type="ECO:0000256" key="2">
    <source>
        <dbReference type="ARBA" id="ARBA00009130"/>
    </source>
</evidence>
<keyword evidence="5" id="KW-0560">Oxidoreductase</keyword>
<dbReference type="Pfam" id="PF02852">
    <property type="entry name" value="Pyr_redox_dim"/>
    <property type="match status" value="1"/>
</dbReference>
<keyword evidence="3" id="KW-0285">Flavoprotein</keyword>
<evidence type="ECO:0000256" key="4">
    <source>
        <dbReference type="ARBA" id="ARBA00022827"/>
    </source>
</evidence>
<evidence type="ECO:0000256" key="3">
    <source>
        <dbReference type="ARBA" id="ARBA00022630"/>
    </source>
</evidence>
<dbReference type="InterPro" id="IPR023753">
    <property type="entry name" value="FAD/NAD-binding_dom"/>
</dbReference>
<dbReference type="PANTHER" id="PTHR43429:SF1">
    <property type="entry name" value="NAD(P)H SULFUR OXIDOREDUCTASE (COA-DEPENDENT)"/>
    <property type="match status" value="1"/>
</dbReference>
<dbReference type="AlphaFoldDB" id="A0A0R2CHV3"/>
<dbReference type="Gene3D" id="3.30.390.30">
    <property type="match status" value="1"/>
</dbReference>
<evidence type="ECO:0000256" key="7">
    <source>
        <dbReference type="ARBA" id="ARBA00023284"/>
    </source>
</evidence>
<evidence type="ECO:0000256" key="5">
    <source>
        <dbReference type="ARBA" id="ARBA00023002"/>
    </source>
</evidence>
<keyword evidence="4" id="KW-0274">FAD</keyword>
<evidence type="ECO:0000256" key="1">
    <source>
        <dbReference type="ARBA" id="ARBA00001974"/>
    </source>
</evidence>
<sequence>MKIVVVGCTHAGVAAAKAVRHDHPEAEVVVYERDDNVSFLSCGVALYLGGEVKNLDEMFYENPAHLRTEGIDVRDKHDVLRIDSDKHTLTIQNLRTTEVFTDTYDKLIMTTGSNVVVPPVMGVDDTRVLMCKDARQAQAIFDSAQNHHHVYIVGGGYVGVELAEAYANTDHAVTLLQAHNQLLNRYIDEELSAQVERNLQEHGVDLQLNTRVDSFESDDDHDQVLIHTNGADFHAGLVIVCAGFVPNTELLRGQVKLDARGAIITNDWLETSNPDILAAGDTCAVRFNPTGKLDYIPLATNAERQGRIAGRNAFGHVQKYPGTQGTTALRLFSETLATTGLTSHAAAAAGVHAASVIYRDNYRPVFMQPNAQITIKLVYNVDDHRVLGAQLLCAHDISQTANTVSLAIQNGNTIEDLAYVDTLFNPHYDQPVNYLNQVALLAVAQTNA</sequence>
<organism evidence="10 11">
    <name type="scientific">Lacticaseibacillus thailandensis DSM 22698 = JCM 13996</name>
    <dbReference type="NCBI Taxonomy" id="1423810"/>
    <lineage>
        <taxon>Bacteria</taxon>
        <taxon>Bacillati</taxon>
        <taxon>Bacillota</taxon>
        <taxon>Bacilli</taxon>
        <taxon>Lactobacillales</taxon>
        <taxon>Lactobacillaceae</taxon>
        <taxon>Lacticaseibacillus</taxon>
    </lineage>
</organism>
<evidence type="ECO:0000259" key="8">
    <source>
        <dbReference type="Pfam" id="PF02852"/>
    </source>
</evidence>
<dbReference type="GO" id="GO:0016491">
    <property type="term" value="F:oxidoreductase activity"/>
    <property type="evidence" value="ECO:0007669"/>
    <property type="project" value="UniProtKB-KW"/>
</dbReference>
<evidence type="ECO:0000256" key="6">
    <source>
        <dbReference type="ARBA" id="ARBA00023097"/>
    </source>
</evidence>
<comment type="caution">
    <text evidence="10">The sequence shown here is derived from an EMBL/GenBank/DDBJ whole genome shotgun (WGS) entry which is preliminary data.</text>
</comment>
<keyword evidence="6" id="KW-0558">Oxidation</keyword>
<comment type="similarity">
    <text evidence="2">Belongs to the class-III pyridine nucleotide-disulfide oxidoreductase family.</text>
</comment>
<dbReference type="STRING" id="1423810.FD19_GL001103"/>
<evidence type="ECO:0000313" key="11">
    <source>
        <dbReference type="Proteomes" id="UP000051789"/>
    </source>
</evidence>
<dbReference type="PRINTS" id="PR00368">
    <property type="entry name" value="FADPNR"/>
</dbReference>
<feature type="domain" description="FAD/NAD(P)-binding" evidence="9">
    <location>
        <begin position="1"/>
        <end position="306"/>
    </location>
</feature>
<dbReference type="Proteomes" id="UP000051789">
    <property type="component" value="Unassembled WGS sequence"/>
</dbReference>
<dbReference type="InterPro" id="IPR050260">
    <property type="entry name" value="FAD-bd_OxRdtase"/>
</dbReference>
<dbReference type="PATRIC" id="fig|1423810.4.peg.1132"/>
<dbReference type="PRINTS" id="PR00469">
    <property type="entry name" value="PNDRDTASEII"/>
</dbReference>
<keyword evidence="11" id="KW-1185">Reference proteome</keyword>
<gene>
    <name evidence="10" type="ORF">FD19_GL001103</name>
</gene>
<protein>
    <submittedName>
        <fullName evidence="10">Nox protein</fullName>
    </submittedName>
</protein>
<accession>A0A0R2CHV3</accession>
<dbReference type="PANTHER" id="PTHR43429">
    <property type="entry name" value="PYRIDINE NUCLEOTIDE-DISULFIDE OXIDOREDUCTASE DOMAIN-CONTAINING"/>
    <property type="match status" value="1"/>
</dbReference>
<name>A0A0R2CHV3_9LACO</name>
<dbReference type="SUPFAM" id="SSF55424">
    <property type="entry name" value="FAD/NAD-linked reductases, dimerisation (C-terminal) domain"/>
    <property type="match status" value="1"/>
</dbReference>
<keyword evidence="7" id="KW-0676">Redox-active center</keyword>
<dbReference type="SUPFAM" id="SSF51905">
    <property type="entry name" value="FAD/NAD(P)-binding domain"/>
    <property type="match status" value="1"/>
</dbReference>
<dbReference type="InterPro" id="IPR016156">
    <property type="entry name" value="FAD/NAD-linked_Rdtase_dimer_sf"/>
</dbReference>
<reference evidence="10 11" key="1">
    <citation type="journal article" date="2015" name="Genome Announc.">
        <title>Expanding the biotechnology potential of lactobacilli through comparative genomics of 213 strains and associated genera.</title>
        <authorList>
            <person name="Sun Z."/>
            <person name="Harris H.M."/>
            <person name="McCann A."/>
            <person name="Guo C."/>
            <person name="Argimon S."/>
            <person name="Zhang W."/>
            <person name="Yang X."/>
            <person name="Jeffery I.B."/>
            <person name="Cooney J.C."/>
            <person name="Kagawa T.F."/>
            <person name="Liu W."/>
            <person name="Song Y."/>
            <person name="Salvetti E."/>
            <person name="Wrobel A."/>
            <person name="Rasinkangas P."/>
            <person name="Parkhill J."/>
            <person name="Rea M.C."/>
            <person name="O'Sullivan O."/>
            <person name="Ritari J."/>
            <person name="Douillard F.P."/>
            <person name="Paul Ross R."/>
            <person name="Yang R."/>
            <person name="Briner A.E."/>
            <person name="Felis G.E."/>
            <person name="de Vos W.M."/>
            <person name="Barrangou R."/>
            <person name="Klaenhammer T.R."/>
            <person name="Caufield P.W."/>
            <person name="Cui Y."/>
            <person name="Zhang H."/>
            <person name="O'Toole P.W."/>
        </authorList>
    </citation>
    <scope>NUCLEOTIDE SEQUENCE [LARGE SCALE GENOMIC DNA]</scope>
    <source>
        <strain evidence="10 11">DSM 22698</strain>
    </source>
</reference>
<evidence type="ECO:0000259" key="9">
    <source>
        <dbReference type="Pfam" id="PF07992"/>
    </source>
</evidence>
<feature type="domain" description="Pyridine nucleotide-disulphide oxidoreductase dimerisation" evidence="8">
    <location>
        <begin position="335"/>
        <end position="426"/>
    </location>
</feature>
<dbReference type="Pfam" id="PF07992">
    <property type="entry name" value="Pyr_redox_2"/>
    <property type="match status" value="1"/>
</dbReference>
<proteinExistence type="inferred from homology"/>
<dbReference type="InterPro" id="IPR036188">
    <property type="entry name" value="FAD/NAD-bd_sf"/>
</dbReference>
<dbReference type="RefSeq" id="WP_056969254.1">
    <property type="nucleotide sequence ID" value="NZ_AYZK01000002.1"/>
</dbReference>
<evidence type="ECO:0000313" key="10">
    <source>
        <dbReference type="EMBL" id="KRM87590.1"/>
    </source>
</evidence>
<comment type="cofactor">
    <cofactor evidence="1">
        <name>FAD</name>
        <dbReference type="ChEBI" id="CHEBI:57692"/>
    </cofactor>
</comment>
<dbReference type="Gene3D" id="3.50.50.60">
    <property type="entry name" value="FAD/NAD(P)-binding domain"/>
    <property type="match status" value="2"/>
</dbReference>
<dbReference type="InterPro" id="IPR004099">
    <property type="entry name" value="Pyr_nucl-diS_OxRdtase_dimer"/>
</dbReference>
<dbReference type="EMBL" id="AYZK01000002">
    <property type="protein sequence ID" value="KRM87590.1"/>
    <property type="molecule type" value="Genomic_DNA"/>
</dbReference>